<accession>A0A0E4GV05</accession>
<name>A0A0E4GV05_MYCLN</name>
<sequence>MSNWPQIPMSVAKAEYQGIVELSRSPEPRNRHPDQVYSPIGAHVPDGTVQALINDLTLIAKEYGYPGASSARQRVEFDRAAARRLLESMSITWADAGNPRLWSFVSLIALPHLTWWRFGPENNERWIATDLTRHTWARLWWQAVVFRGHEGLLDQLSESDLNQLLERRVIGGDPRLARCLAQAIVSGVGEEAKRRALIRDVTKRMRRLLAFVDALALDGEQVMVLCTELVTESRNFLTEPEIT</sequence>
<dbReference type="Proteomes" id="UP000199251">
    <property type="component" value="Unassembled WGS sequence"/>
</dbReference>
<dbReference type="STRING" id="141349.BN1232_00732"/>
<reference evidence="1 2" key="1">
    <citation type="submission" date="2015-03" db="EMBL/GenBank/DDBJ databases">
        <authorList>
            <person name="Urmite Genomes"/>
        </authorList>
    </citation>
    <scope>NUCLEOTIDE SEQUENCE [LARGE SCALE GENOMIC DNA]</scope>
    <source>
        <strain evidence="1 2">CSUR P1491</strain>
    </source>
</reference>
<evidence type="ECO:0000313" key="2">
    <source>
        <dbReference type="Proteomes" id="UP000199251"/>
    </source>
</evidence>
<gene>
    <name evidence="1" type="ORF">BN1232_00732</name>
</gene>
<dbReference type="EMBL" id="CTEE01000001">
    <property type="protein sequence ID" value="CQD04649.1"/>
    <property type="molecule type" value="Genomic_DNA"/>
</dbReference>
<dbReference type="InterPro" id="IPR045920">
    <property type="entry name" value="DUF6339"/>
</dbReference>
<proteinExistence type="predicted"/>
<dbReference type="AlphaFoldDB" id="A0A0E4GV05"/>
<protein>
    <submittedName>
        <fullName evidence="1">Uncharacterized protein</fullName>
    </submittedName>
</protein>
<dbReference type="Pfam" id="PF19866">
    <property type="entry name" value="DUF6339"/>
    <property type="match status" value="1"/>
</dbReference>
<organism evidence="1 2">
    <name type="scientific">Mycobacterium lentiflavum</name>
    <dbReference type="NCBI Taxonomy" id="141349"/>
    <lineage>
        <taxon>Bacteria</taxon>
        <taxon>Bacillati</taxon>
        <taxon>Actinomycetota</taxon>
        <taxon>Actinomycetes</taxon>
        <taxon>Mycobacteriales</taxon>
        <taxon>Mycobacteriaceae</taxon>
        <taxon>Mycobacterium</taxon>
        <taxon>Mycobacterium simiae complex</taxon>
    </lineage>
</organism>
<evidence type="ECO:0000313" key="1">
    <source>
        <dbReference type="EMBL" id="CQD04649.1"/>
    </source>
</evidence>